<dbReference type="Gene3D" id="1.25.10.10">
    <property type="entry name" value="Leucine-rich Repeat Variant"/>
    <property type="match status" value="1"/>
</dbReference>
<evidence type="ECO:0000256" key="5">
    <source>
        <dbReference type="ARBA" id="ARBA00022927"/>
    </source>
</evidence>
<sequence length="1067" mass="116135">MPLSLPPPLPPPSASTLTLLSTLSNPNPADHSRHALALQARDDALSSPNYSEVCLDLCRLLACPSPSAVDASELRRWEEGDAEMFERCCGWMRPRDANANGNGNEAQQRQRQQQQGTTTWNTLRQMAGLSLKNALVSPPPPQNAPLDALGRVLPQHRARLSPPAAAEIQWGLLRCIADADGGVRSAASTAIARCCTAAASGTVQAMEDFGVGRWRELVPFLLECVACYNRRGGEGGQEDVVEVAAAAGALLTLRKLLEDIPNRMVRESPSSSLEELVPVLLTTMNNHHHQHHHNDQQQQQYQEQHESLRKEALTCLNCLIDPLPGALIAHMNSYLQTLSGLATDPSPGIRKLVCRGIVSLLNRRTEYIRPHISSIAEFMLRATADNDATVALEACEFWLTFASLDEEEDGCNDEMMGCVAALLSRLLPQLLRGMVYPPEKIEELMEMNALEEQEGADRAEDLAPVFHKSKVKGYHEDDDESNDDDDDDEFDDDNEWTLRKCSAASLDALSGLYGSSYILPPLLPALQEGLSHNDPWVREASILALGAIAEGCKDELAPHLPRLHPFLLSQLSSPESLPQLRCITAWTLGRYSSWVVDQMNAESDGDRSLVGCVAEALVGRLLDRNKKVQIAICSALGVFIEATGELMTPYLEPVLQEMVKALNVYRTRSLVVLFDTFGVMADCVGSAVGEGSLPGLYIPALLRRWNDMAMANLFDRALLPLMECMGSLTVACGMNFQPWALEAFEFSMSTIEACTLVISHEEGLAEDDELADPIICSVDLIDGLVEALGSNFVALVHGSSRFGPTFGNVLVTLSEHLIPGVRMSLFALLGDLARNAPSLIEAGLNQLLTEAISSIDPVHPSMCNNAVWAVGEVCVRCGENSGPLTPHASNLVQKLIPLLMGNAVDLDGNAIDVHGIAENAATTMGRLASVNPNFVAPDLGRFLVGWCTGMSRVSNLIERRDAFQGFVVALRTNPQSIQSAGPDLPDTISAILFAVVSWHIPQDDLSMDLLHSSYGFKPFPSEFGELLNSLRQLLHDIKASAGEACWNHVEGQMPVNVKRLMSEVYGI</sequence>
<evidence type="ECO:0000256" key="1">
    <source>
        <dbReference type="ARBA" id="ARBA00004496"/>
    </source>
</evidence>
<dbReference type="AlphaFoldDB" id="A0ABD3P892"/>
<keyword evidence="2" id="KW-0813">Transport</keyword>
<comment type="caution">
    <text evidence="7">The sequence shown here is derived from an EMBL/GenBank/DDBJ whole genome shotgun (WGS) entry which is preliminary data.</text>
</comment>
<dbReference type="PANTHER" id="PTHR10527">
    <property type="entry name" value="IMPORTIN BETA"/>
    <property type="match status" value="1"/>
</dbReference>
<comment type="subcellular location">
    <subcellularLocation>
        <location evidence="1">Cytoplasm</location>
    </subcellularLocation>
</comment>
<dbReference type="EMBL" id="JABMIG020000239">
    <property type="protein sequence ID" value="KAL3784295.1"/>
    <property type="molecule type" value="Genomic_DNA"/>
</dbReference>
<feature type="compositionally biased region" description="Acidic residues" evidence="6">
    <location>
        <begin position="476"/>
        <end position="492"/>
    </location>
</feature>
<dbReference type="GO" id="GO:0015031">
    <property type="term" value="P:protein transport"/>
    <property type="evidence" value="ECO:0007669"/>
    <property type="project" value="UniProtKB-KW"/>
</dbReference>
<dbReference type="Proteomes" id="UP001516023">
    <property type="component" value="Unassembled WGS sequence"/>
</dbReference>
<evidence type="ECO:0000256" key="4">
    <source>
        <dbReference type="ARBA" id="ARBA00022737"/>
    </source>
</evidence>
<evidence type="ECO:0008006" key="9">
    <source>
        <dbReference type="Google" id="ProtNLM"/>
    </source>
</evidence>
<dbReference type="GO" id="GO:0005737">
    <property type="term" value="C:cytoplasm"/>
    <property type="evidence" value="ECO:0007669"/>
    <property type="project" value="UniProtKB-SubCell"/>
</dbReference>
<evidence type="ECO:0000256" key="3">
    <source>
        <dbReference type="ARBA" id="ARBA00022490"/>
    </source>
</evidence>
<keyword evidence="8" id="KW-1185">Reference proteome</keyword>
<evidence type="ECO:0000313" key="7">
    <source>
        <dbReference type="EMBL" id="KAL3784295.1"/>
    </source>
</evidence>
<dbReference type="InterPro" id="IPR040122">
    <property type="entry name" value="Importin_beta"/>
</dbReference>
<accession>A0ABD3P892</accession>
<organism evidence="7 8">
    <name type="scientific">Cyclotella cryptica</name>
    <dbReference type="NCBI Taxonomy" id="29204"/>
    <lineage>
        <taxon>Eukaryota</taxon>
        <taxon>Sar</taxon>
        <taxon>Stramenopiles</taxon>
        <taxon>Ochrophyta</taxon>
        <taxon>Bacillariophyta</taxon>
        <taxon>Coscinodiscophyceae</taxon>
        <taxon>Thalassiosirophycidae</taxon>
        <taxon>Stephanodiscales</taxon>
        <taxon>Stephanodiscaceae</taxon>
        <taxon>Cyclotella</taxon>
    </lineage>
</organism>
<keyword evidence="4" id="KW-0677">Repeat</keyword>
<feature type="region of interest" description="Disordered" evidence="6">
    <location>
        <begin position="473"/>
        <end position="492"/>
    </location>
</feature>
<dbReference type="SUPFAM" id="SSF48371">
    <property type="entry name" value="ARM repeat"/>
    <property type="match status" value="1"/>
</dbReference>
<dbReference type="Pfam" id="PF13513">
    <property type="entry name" value="HEAT_EZ"/>
    <property type="match status" value="1"/>
</dbReference>
<feature type="region of interest" description="Disordered" evidence="6">
    <location>
        <begin position="96"/>
        <end position="118"/>
    </location>
</feature>
<gene>
    <name evidence="7" type="ORF">HJC23_004959</name>
</gene>
<reference evidence="7 8" key="1">
    <citation type="journal article" date="2020" name="G3 (Bethesda)">
        <title>Improved Reference Genome for Cyclotella cryptica CCMP332, a Model for Cell Wall Morphogenesis, Salinity Adaptation, and Lipid Production in Diatoms (Bacillariophyta).</title>
        <authorList>
            <person name="Roberts W.R."/>
            <person name="Downey K.M."/>
            <person name="Ruck E.C."/>
            <person name="Traller J.C."/>
            <person name="Alverson A.J."/>
        </authorList>
    </citation>
    <scope>NUCLEOTIDE SEQUENCE [LARGE SCALE GENOMIC DNA]</scope>
    <source>
        <strain evidence="7 8">CCMP332</strain>
    </source>
</reference>
<dbReference type="InterPro" id="IPR011989">
    <property type="entry name" value="ARM-like"/>
</dbReference>
<evidence type="ECO:0000313" key="8">
    <source>
        <dbReference type="Proteomes" id="UP001516023"/>
    </source>
</evidence>
<keyword evidence="5" id="KW-0653">Protein transport</keyword>
<name>A0ABD3P892_9STRA</name>
<dbReference type="InterPro" id="IPR016024">
    <property type="entry name" value="ARM-type_fold"/>
</dbReference>
<proteinExistence type="predicted"/>
<evidence type="ECO:0000256" key="2">
    <source>
        <dbReference type="ARBA" id="ARBA00022448"/>
    </source>
</evidence>
<evidence type="ECO:0000256" key="6">
    <source>
        <dbReference type="SAM" id="MobiDB-lite"/>
    </source>
</evidence>
<protein>
    <recommendedName>
        <fullName evidence="9">Importin N-terminal domain-containing protein</fullName>
    </recommendedName>
</protein>
<keyword evidence="3" id="KW-0963">Cytoplasm</keyword>